<feature type="region of interest" description="Disordered" evidence="1">
    <location>
        <begin position="151"/>
        <end position="171"/>
    </location>
</feature>
<feature type="signal peptide" evidence="2">
    <location>
        <begin position="1"/>
        <end position="30"/>
    </location>
</feature>
<sequence length="171" mass="17296">MRSPFRIPAAAAAGVLTALLVSGCGGGAPAEPAPEPVVAAPAGHSGHDSGLPELWAVQSGPLGVVTTDGAGRLLYRSDADSATPPTSNCTGPCTETWKPVLLPEGQEPALLGVDRSKVGQLTRPDGTVQLTLGGWPLYYNATDEPGLTTAGHHGENGWSVITPTGEKAGQN</sequence>
<keyword evidence="4" id="KW-1185">Reference proteome</keyword>
<dbReference type="RefSeq" id="WP_073459412.1">
    <property type="nucleotide sequence ID" value="NZ_CALGVN010000030.1"/>
</dbReference>
<evidence type="ECO:0000313" key="3">
    <source>
        <dbReference type="EMBL" id="SHL17776.1"/>
    </source>
</evidence>
<feature type="chain" id="PRO_5012635880" evidence="2">
    <location>
        <begin position="31"/>
        <end position="171"/>
    </location>
</feature>
<evidence type="ECO:0000256" key="2">
    <source>
        <dbReference type="SAM" id="SignalP"/>
    </source>
</evidence>
<dbReference type="AlphaFoldDB" id="A0A1M6YHP9"/>
<keyword evidence="3" id="KW-0449">Lipoprotein</keyword>
<dbReference type="InterPro" id="IPR005297">
    <property type="entry name" value="Lipoprotein_repeat"/>
</dbReference>
<dbReference type="GO" id="GO:0043448">
    <property type="term" value="P:alkane catabolic process"/>
    <property type="evidence" value="ECO:0007669"/>
    <property type="project" value="TreeGrafter"/>
</dbReference>
<organism evidence="3 4">
    <name type="scientific">Pseudonocardia thermophila</name>
    <dbReference type="NCBI Taxonomy" id="1848"/>
    <lineage>
        <taxon>Bacteria</taxon>
        <taxon>Bacillati</taxon>
        <taxon>Actinomycetota</taxon>
        <taxon>Actinomycetes</taxon>
        <taxon>Pseudonocardiales</taxon>
        <taxon>Pseudonocardiaceae</taxon>
        <taxon>Pseudonocardia</taxon>
    </lineage>
</organism>
<dbReference type="Proteomes" id="UP000184363">
    <property type="component" value="Unassembled WGS sequence"/>
</dbReference>
<dbReference type="OrthoDB" id="597632at2"/>
<accession>A0A1M6YHP9</accession>
<evidence type="ECO:0000313" key="4">
    <source>
        <dbReference type="Proteomes" id="UP000184363"/>
    </source>
</evidence>
<dbReference type="PROSITE" id="PS51257">
    <property type="entry name" value="PROKAR_LIPOPROTEIN"/>
    <property type="match status" value="1"/>
</dbReference>
<proteinExistence type="predicted"/>
<dbReference type="PANTHER" id="PTHR39335:SF1">
    <property type="entry name" value="BLL4220 PROTEIN"/>
    <property type="match status" value="1"/>
</dbReference>
<feature type="region of interest" description="Disordered" evidence="1">
    <location>
        <begin position="25"/>
        <end position="46"/>
    </location>
</feature>
<dbReference type="PANTHER" id="PTHR39335">
    <property type="entry name" value="BLL4220 PROTEIN"/>
    <property type="match status" value="1"/>
</dbReference>
<protein>
    <submittedName>
        <fullName evidence="3">Predicted lipoprotein with conserved Yx(FWY)xxD motif</fullName>
    </submittedName>
</protein>
<gene>
    <name evidence="3" type="ORF">SAMN05443637_12021</name>
</gene>
<dbReference type="EMBL" id="FRAP01000020">
    <property type="protein sequence ID" value="SHL17776.1"/>
    <property type="molecule type" value="Genomic_DNA"/>
</dbReference>
<evidence type="ECO:0000256" key="1">
    <source>
        <dbReference type="SAM" id="MobiDB-lite"/>
    </source>
</evidence>
<reference evidence="3 4" key="1">
    <citation type="submission" date="2016-11" db="EMBL/GenBank/DDBJ databases">
        <authorList>
            <person name="Jaros S."/>
            <person name="Januszkiewicz K."/>
            <person name="Wedrychowicz H."/>
        </authorList>
    </citation>
    <scope>NUCLEOTIDE SEQUENCE [LARGE SCALE GENOMIC DNA]</scope>
    <source>
        <strain evidence="3 4">DSM 43832</strain>
    </source>
</reference>
<name>A0A1M6YHP9_PSETH</name>
<dbReference type="STRING" id="1848.SAMN05443637_12021"/>
<dbReference type="Pfam" id="PF03640">
    <property type="entry name" value="Lipoprotein_15"/>
    <property type="match status" value="2"/>
</dbReference>
<keyword evidence="2" id="KW-0732">Signal</keyword>